<sequence>MHVTSRAAPFLQGFVQHIVQQKVQQMALQIDLGACENTEIPLFSYSYLKIKGRFLAETKG</sequence>
<dbReference type="Proteomes" id="UP000070371">
    <property type="component" value="Chromosome"/>
</dbReference>
<organism evidence="1 2">
    <name type="scientific">Falsihalocynthiibacter arcticus</name>
    <dbReference type="NCBI Taxonomy" id="1579316"/>
    <lineage>
        <taxon>Bacteria</taxon>
        <taxon>Pseudomonadati</taxon>
        <taxon>Pseudomonadota</taxon>
        <taxon>Alphaproteobacteria</taxon>
        <taxon>Rhodobacterales</taxon>
        <taxon>Roseobacteraceae</taxon>
        <taxon>Falsihalocynthiibacter</taxon>
    </lineage>
</organism>
<dbReference type="STRING" id="1579316.RC74_03245"/>
<dbReference type="KEGG" id="hat:RC74_03245"/>
<keyword evidence="2" id="KW-1185">Reference proteome</keyword>
<dbReference type="AlphaFoldDB" id="A0A126UYA0"/>
<evidence type="ECO:0000313" key="1">
    <source>
        <dbReference type="EMBL" id="AML50409.1"/>
    </source>
</evidence>
<protein>
    <submittedName>
        <fullName evidence="1">Uncharacterized protein</fullName>
    </submittedName>
</protein>
<evidence type="ECO:0000313" key="2">
    <source>
        <dbReference type="Proteomes" id="UP000070371"/>
    </source>
</evidence>
<dbReference type="EMBL" id="CP014327">
    <property type="protein sequence ID" value="AML50409.1"/>
    <property type="molecule type" value="Genomic_DNA"/>
</dbReference>
<proteinExistence type="predicted"/>
<gene>
    <name evidence="1" type="ORF">RC74_03245</name>
</gene>
<reference evidence="1 2" key="1">
    <citation type="submission" date="2016-02" db="EMBL/GenBank/DDBJ databases">
        <title>Complete genome sequence of Halocynthiibacter arcticus PAMC 20958t from arctic marine sediment.</title>
        <authorList>
            <person name="Lee Y.M."/>
            <person name="Baek K."/>
            <person name="Lee H.K."/>
            <person name="Shin S.C."/>
        </authorList>
    </citation>
    <scope>NUCLEOTIDE SEQUENCE [LARGE SCALE GENOMIC DNA]</scope>
    <source>
        <strain evidence="1">PAMC 20958</strain>
    </source>
</reference>
<name>A0A126UYA0_9RHOB</name>
<accession>A0A126UYA0</accession>